<proteinExistence type="predicted"/>
<accession>C6M485</accession>
<dbReference type="AlphaFoldDB" id="C6M485"/>
<reference evidence="1" key="1">
    <citation type="submission" date="2009-07" db="EMBL/GenBank/DDBJ databases">
        <authorList>
            <person name="Weinstock G."/>
            <person name="Sodergren E."/>
            <person name="Clifton S."/>
            <person name="Fulton L."/>
            <person name="Fulton B."/>
            <person name="Courtney L."/>
            <person name="Fronick C."/>
            <person name="Harrison M."/>
            <person name="Strong C."/>
            <person name="Farmer C."/>
            <person name="Delahaunty K."/>
            <person name="Markovic C."/>
            <person name="Hall O."/>
            <person name="Minx P."/>
            <person name="Tomlinson C."/>
            <person name="Mitreva M."/>
            <person name="Nelson J."/>
            <person name="Hou S."/>
            <person name="Wollam A."/>
            <person name="Pepin K.H."/>
            <person name="Johnson M."/>
            <person name="Bhonagiri V."/>
            <person name="Nash W.E."/>
            <person name="Warren W."/>
            <person name="Chinwalla A."/>
            <person name="Mardis E.R."/>
            <person name="Wilson R.K."/>
        </authorList>
    </citation>
    <scope>NUCLEOTIDE SEQUENCE [LARGE SCALE GENOMIC DNA]</scope>
    <source>
        <strain evidence="1">ATCC 29256</strain>
    </source>
</reference>
<organism evidence="1 2">
    <name type="scientific">Neisseria sicca ATCC 29256</name>
    <dbReference type="NCBI Taxonomy" id="547045"/>
    <lineage>
        <taxon>Bacteria</taxon>
        <taxon>Pseudomonadati</taxon>
        <taxon>Pseudomonadota</taxon>
        <taxon>Betaproteobacteria</taxon>
        <taxon>Neisseriales</taxon>
        <taxon>Neisseriaceae</taxon>
        <taxon>Neisseria</taxon>
    </lineage>
</organism>
<evidence type="ECO:0000313" key="2">
    <source>
        <dbReference type="Proteomes" id="UP000005365"/>
    </source>
</evidence>
<dbReference type="Proteomes" id="UP000005365">
    <property type="component" value="Unassembled WGS sequence"/>
</dbReference>
<name>C6M485_NEISI</name>
<protein>
    <submittedName>
        <fullName evidence="1">Uncharacterized protein</fullName>
    </submittedName>
</protein>
<evidence type="ECO:0000313" key="1">
    <source>
        <dbReference type="EMBL" id="EET44998.1"/>
    </source>
</evidence>
<keyword evidence="2" id="KW-1185">Reference proteome</keyword>
<sequence length="194" mass="20412">MFGGQPAQYAHGVFAFNFEAGVGETLDEFAGGGQDEQAAGVDVQASDGDPAAAGGLRQAVEDADAALRVVAGDDFAFLFVIQDDARQAVCPFEFDDAAFDGNVVVGGDFVTQLRGFAVDRYPAVVDPLFHFAARTDAGRGKHFLQAFGLHARQVAAALFQIARAFHDFLVGIADDEFSGFGGTLFGGVLRLEVV</sequence>
<comment type="caution">
    <text evidence="1">The sequence shown here is derived from an EMBL/GenBank/DDBJ whole genome shotgun (WGS) entry which is preliminary data.</text>
</comment>
<gene>
    <name evidence="1" type="ORF">NEISICOT_01328</name>
</gene>
<dbReference type="EMBL" id="ACKO02000006">
    <property type="protein sequence ID" value="EET44998.1"/>
    <property type="molecule type" value="Genomic_DNA"/>
</dbReference>